<dbReference type="AlphaFoldDB" id="A0A8R1HQ27"/>
<dbReference type="CDD" id="cd00519">
    <property type="entry name" value="Lipase_3"/>
    <property type="match status" value="1"/>
</dbReference>
<dbReference type="PANTHER" id="PTHR45908:SF8">
    <property type="entry name" value="FUNGAL LIPASE-LIKE DOMAIN-CONTAINING PROTEIN"/>
    <property type="match status" value="1"/>
</dbReference>
<dbReference type="Proteomes" id="UP000005237">
    <property type="component" value="Unassembled WGS sequence"/>
</dbReference>
<dbReference type="Gene3D" id="3.40.50.1820">
    <property type="entry name" value="alpha/beta hydrolase"/>
    <property type="match status" value="1"/>
</dbReference>
<sequence length="294" mass="32700">MLTIFTLFCVIFSVHSMVLPASKISSYTDEFARNQMLALASAAYSSNPQHCLDTKFTNAQLKRQLFIKNCALLSDDVCSGYTAVLHADKAIVISFRGTQGFLQLISESNKTVFESLLSWIAGGKVSKYFGDAFLNVWNAGMKDDFVALLAQNPGYEVWVSGHSLGGSMASLAASYIVATKMVDGSRVKLVTYGEPRTGNKDYAHAHDAQFAYSYRVTHNRDIVPHVPNEGFLDYYHNKYEVYYRETMKSGAKFTVCDGDEDNNCSDGLWITTSVDDHLHYFEHDVSDWGATGCN</sequence>
<evidence type="ECO:0000313" key="4">
    <source>
        <dbReference type="Proteomes" id="UP000005237"/>
    </source>
</evidence>
<dbReference type="PANTHER" id="PTHR45908">
    <property type="entry name" value="PROTEIN CBG11750-RELATED"/>
    <property type="match status" value="1"/>
</dbReference>
<keyword evidence="4" id="KW-1185">Reference proteome</keyword>
<proteinExistence type="predicted"/>
<evidence type="ECO:0000313" key="3">
    <source>
        <dbReference type="EnsemblMetazoa" id="CJA08454.1"/>
    </source>
</evidence>
<organism evidence="3 4">
    <name type="scientific">Caenorhabditis japonica</name>
    <dbReference type="NCBI Taxonomy" id="281687"/>
    <lineage>
        <taxon>Eukaryota</taxon>
        <taxon>Metazoa</taxon>
        <taxon>Ecdysozoa</taxon>
        <taxon>Nematoda</taxon>
        <taxon>Chromadorea</taxon>
        <taxon>Rhabditida</taxon>
        <taxon>Rhabditina</taxon>
        <taxon>Rhabditomorpha</taxon>
        <taxon>Rhabditoidea</taxon>
        <taxon>Rhabditidae</taxon>
        <taxon>Peloderinae</taxon>
        <taxon>Caenorhabditis</taxon>
    </lineage>
</organism>
<dbReference type="InterPro" id="IPR002921">
    <property type="entry name" value="Fungal_lipase-type"/>
</dbReference>
<dbReference type="EnsemblMetazoa" id="CJA08454.1">
    <property type="protein sequence ID" value="CJA08454.1"/>
    <property type="gene ID" value="WBGene00127658"/>
</dbReference>
<dbReference type="SUPFAM" id="SSF53474">
    <property type="entry name" value="alpha/beta-Hydrolases"/>
    <property type="match status" value="1"/>
</dbReference>
<protein>
    <submittedName>
        <fullName evidence="3">Lipase_3 domain-containing protein</fullName>
    </submittedName>
</protein>
<keyword evidence="1" id="KW-0732">Signal</keyword>
<feature type="chain" id="PRO_5035844808" evidence="1">
    <location>
        <begin position="17"/>
        <end position="294"/>
    </location>
</feature>
<name>A0A8R1HQ27_CAEJA</name>
<reference evidence="4" key="1">
    <citation type="submission" date="2010-08" db="EMBL/GenBank/DDBJ databases">
        <authorList>
            <consortium name="Caenorhabditis japonica Sequencing Consortium"/>
            <person name="Wilson R.K."/>
        </authorList>
    </citation>
    <scope>NUCLEOTIDE SEQUENCE [LARGE SCALE GENOMIC DNA]</scope>
    <source>
        <strain evidence="4">DF5081</strain>
    </source>
</reference>
<feature type="domain" description="Fungal lipase-type" evidence="2">
    <location>
        <begin position="92"/>
        <end position="229"/>
    </location>
</feature>
<evidence type="ECO:0000256" key="1">
    <source>
        <dbReference type="SAM" id="SignalP"/>
    </source>
</evidence>
<dbReference type="GO" id="GO:0006629">
    <property type="term" value="P:lipid metabolic process"/>
    <property type="evidence" value="ECO:0007669"/>
    <property type="project" value="InterPro"/>
</dbReference>
<reference evidence="3" key="2">
    <citation type="submission" date="2022-06" db="UniProtKB">
        <authorList>
            <consortium name="EnsemblMetazoa"/>
        </authorList>
    </citation>
    <scope>IDENTIFICATION</scope>
    <source>
        <strain evidence="3">DF5081</strain>
    </source>
</reference>
<evidence type="ECO:0000259" key="2">
    <source>
        <dbReference type="Pfam" id="PF01764"/>
    </source>
</evidence>
<accession>A0A8R1HQ27</accession>
<feature type="signal peptide" evidence="1">
    <location>
        <begin position="1"/>
        <end position="16"/>
    </location>
</feature>
<dbReference type="Pfam" id="PF01764">
    <property type="entry name" value="Lipase_3"/>
    <property type="match status" value="1"/>
</dbReference>
<dbReference type="InterPro" id="IPR029058">
    <property type="entry name" value="AB_hydrolase_fold"/>
</dbReference>